<evidence type="ECO:0000256" key="2">
    <source>
        <dbReference type="SAM" id="MobiDB-lite"/>
    </source>
</evidence>
<protein>
    <recommendedName>
        <fullName evidence="3">Azaphilone pigments biosynthesis cluster protein L N-terminal domain-containing protein</fullName>
    </recommendedName>
</protein>
<accession>A0AAJ0D0C3</accession>
<feature type="coiled-coil region" evidence="1">
    <location>
        <begin position="267"/>
        <end position="294"/>
    </location>
</feature>
<organism evidence="4 5">
    <name type="scientific">Conoideocrella luteorostrata</name>
    <dbReference type="NCBI Taxonomy" id="1105319"/>
    <lineage>
        <taxon>Eukaryota</taxon>
        <taxon>Fungi</taxon>
        <taxon>Dikarya</taxon>
        <taxon>Ascomycota</taxon>
        <taxon>Pezizomycotina</taxon>
        <taxon>Sordariomycetes</taxon>
        <taxon>Hypocreomycetidae</taxon>
        <taxon>Hypocreales</taxon>
        <taxon>Clavicipitaceae</taxon>
        <taxon>Conoideocrella</taxon>
    </lineage>
</organism>
<evidence type="ECO:0000313" key="4">
    <source>
        <dbReference type="EMBL" id="KAK2617035.1"/>
    </source>
</evidence>
<reference evidence="4" key="1">
    <citation type="submission" date="2023-06" db="EMBL/GenBank/DDBJ databases">
        <title>Conoideocrella luteorostrata (Hypocreales: Clavicipitaceae), a potential biocontrol fungus for elongate hemlock scale in United States Christmas tree production areas.</title>
        <authorList>
            <person name="Barrett H."/>
            <person name="Lovett B."/>
            <person name="Macias A.M."/>
            <person name="Stajich J.E."/>
            <person name="Kasson M.T."/>
        </authorList>
    </citation>
    <scope>NUCLEOTIDE SEQUENCE</scope>
    <source>
        <strain evidence="4">ARSEF 14590</strain>
    </source>
</reference>
<proteinExistence type="predicted"/>
<feature type="region of interest" description="Disordered" evidence="2">
    <location>
        <begin position="336"/>
        <end position="358"/>
    </location>
</feature>
<dbReference type="EMBL" id="JASWJB010000001">
    <property type="protein sequence ID" value="KAK2617035.1"/>
    <property type="molecule type" value="Genomic_DNA"/>
</dbReference>
<gene>
    <name evidence="4" type="ORF">QQS21_000129</name>
</gene>
<dbReference type="Proteomes" id="UP001251528">
    <property type="component" value="Unassembled WGS sequence"/>
</dbReference>
<keyword evidence="1" id="KW-0175">Coiled coil</keyword>
<comment type="caution">
    <text evidence="4">The sequence shown here is derived from an EMBL/GenBank/DDBJ whole genome shotgun (WGS) entry which is preliminary data.</text>
</comment>
<dbReference type="Pfam" id="PF17111">
    <property type="entry name" value="PigL_N"/>
    <property type="match status" value="1"/>
</dbReference>
<feature type="domain" description="Azaphilone pigments biosynthesis cluster protein L N-terminal" evidence="3">
    <location>
        <begin position="178"/>
        <end position="323"/>
    </location>
</feature>
<dbReference type="AlphaFoldDB" id="A0AAJ0D0C3"/>
<sequence length="525" mass="59566">MTKTYQEACRHRIHNEELQRQLGGLAIDPRLDEEAKVEPLVKHQLEERKQLQAILSDFRQDLDVDCLKGRKIRAIDLMQFESSVRGDSLKVNASDPNVGIEDIPVILQLWLKRVQPKHTIKALYTEFSTRRFIMAEAIGVASGLVGLATFAGQCSVALYQTITSYQSHQQHVRDLVNEELRIPALEIPLKRCAKACQEFSQAIKKFSMRSDGKRTSFRDWARLRYMGEDVDGFRRLLSGYKMTITIALTDASLRKSLVSTNNIQGYMELLITTRADLEERLEMMDDKLDLMLSKNLDQSESLAIEVAQIKEERQSTENCLQICSQLSEHITQIQLANSRTRPNSDYESNAESSSMSERITNEGLQACKDTLSRMSAKLANHEKQLFNHLAEKLSTTNSSPEVAADIVRLRDEWESARQSMDLLSPANSQLEKSVSVIENHATGDAVQFMVSTKGKILNGTNRGLGWRTRQVGGYLDDETVRQISRDMSHVSFHNVGEVDHSPARERDAEFKERYGDGFKLTQPQV</sequence>
<dbReference type="InterPro" id="IPR031348">
    <property type="entry name" value="PigL_N"/>
</dbReference>
<evidence type="ECO:0000256" key="1">
    <source>
        <dbReference type="SAM" id="Coils"/>
    </source>
</evidence>
<name>A0AAJ0D0C3_9HYPO</name>
<keyword evidence="5" id="KW-1185">Reference proteome</keyword>
<evidence type="ECO:0000259" key="3">
    <source>
        <dbReference type="Pfam" id="PF17111"/>
    </source>
</evidence>
<evidence type="ECO:0000313" key="5">
    <source>
        <dbReference type="Proteomes" id="UP001251528"/>
    </source>
</evidence>